<dbReference type="GeneID" id="38116903"/>
<dbReference type="PROSITE" id="PS51683">
    <property type="entry name" value="SAM_OMT_II"/>
    <property type="match status" value="1"/>
</dbReference>
<sequence length="256" mass="28504">MDGWRLAGSNAAGAVNYMLPGQTGESCRDIRQDTIFQKAFNAPLSVYEWMKQHPEHYGGLFKTLALCSNHDWVDAFPIVDEIGSFMSNDAERVLLVDVGGGTGPQAAIFRQRLPHITGRVIVQDIPETLEHANAIDGIEFMEYDCFSPHPIRGAKFYYLRYVLHLWQDDKCVEALKSIIPAMGPESRILIDELVVPAPGATWQMAWRSIGITATLAGMERTRARWEGVLEAAELEILNIFPYDSNGQAIIVAAPKN</sequence>
<dbReference type="GO" id="GO:0032259">
    <property type="term" value="P:methylation"/>
    <property type="evidence" value="ECO:0007669"/>
    <property type="project" value="UniProtKB-KW"/>
</dbReference>
<dbReference type="SUPFAM" id="SSF53335">
    <property type="entry name" value="S-adenosyl-L-methionine-dependent methyltransferases"/>
    <property type="match status" value="1"/>
</dbReference>
<dbReference type="Proteomes" id="UP000256690">
    <property type="component" value="Unassembled WGS sequence"/>
</dbReference>
<dbReference type="InterPro" id="IPR029063">
    <property type="entry name" value="SAM-dependent_MTases_sf"/>
</dbReference>
<dbReference type="Gene3D" id="3.40.50.150">
    <property type="entry name" value="Vaccinia Virus protein VP39"/>
    <property type="match status" value="1"/>
</dbReference>
<name>A0A3D8RRW2_9EURO</name>
<keyword evidence="3" id="KW-0949">S-adenosyl-L-methionine</keyword>
<dbReference type="AlphaFoldDB" id="A0A3D8RRW2"/>
<evidence type="ECO:0000256" key="1">
    <source>
        <dbReference type="ARBA" id="ARBA00022603"/>
    </source>
</evidence>
<dbReference type="EMBL" id="PVWQ01000007">
    <property type="protein sequence ID" value="RDW76541.1"/>
    <property type="molecule type" value="Genomic_DNA"/>
</dbReference>
<keyword evidence="2" id="KW-0808">Transferase</keyword>
<protein>
    <recommendedName>
        <fullName evidence="4">O-methyltransferase C-terminal domain-containing protein</fullName>
    </recommendedName>
</protein>
<evidence type="ECO:0000256" key="3">
    <source>
        <dbReference type="ARBA" id="ARBA00022691"/>
    </source>
</evidence>
<dbReference type="InterPro" id="IPR016461">
    <property type="entry name" value="COMT-like"/>
</dbReference>
<evidence type="ECO:0000313" key="6">
    <source>
        <dbReference type="Proteomes" id="UP000256690"/>
    </source>
</evidence>
<dbReference type="InterPro" id="IPR001077">
    <property type="entry name" value="COMT_C"/>
</dbReference>
<dbReference type="RefSeq" id="XP_026602853.1">
    <property type="nucleotide sequence ID" value="XM_026748549.1"/>
</dbReference>
<feature type="domain" description="O-methyltransferase C-terminal" evidence="4">
    <location>
        <begin position="27"/>
        <end position="232"/>
    </location>
</feature>
<dbReference type="GO" id="GO:0044550">
    <property type="term" value="P:secondary metabolite biosynthetic process"/>
    <property type="evidence" value="ECO:0007669"/>
    <property type="project" value="UniProtKB-ARBA"/>
</dbReference>
<evidence type="ECO:0000256" key="2">
    <source>
        <dbReference type="ARBA" id="ARBA00022679"/>
    </source>
</evidence>
<proteinExistence type="predicted"/>
<dbReference type="Pfam" id="PF00891">
    <property type="entry name" value="Methyltransf_2"/>
    <property type="match status" value="1"/>
</dbReference>
<evidence type="ECO:0000313" key="5">
    <source>
        <dbReference type="EMBL" id="RDW76541.1"/>
    </source>
</evidence>
<dbReference type="PANTHER" id="PTHR43712">
    <property type="entry name" value="PUTATIVE (AFU_ORTHOLOGUE AFUA_4G14580)-RELATED"/>
    <property type="match status" value="1"/>
</dbReference>
<keyword evidence="1" id="KW-0489">Methyltransferase</keyword>
<reference evidence="5 6" key="1">
    <citation type="journal article" date="2018" name="IMA Fungus">
        <title>IMA Genome-F 9: Draft genome sequence of Annulohypoxylon stygium, Aspergillus mulundensis, Berkeleyomyces basicola (syn. Thielaviopsis basicola), Ceratocystis smalleyi, two Cercospora beticola strains, Coleophoma cylindrospora, Fusarium fracticaudum, Phialophora cf. hyalina, and Morchella septimelata.</title>
        <authorList>
            <person name="Wingfield B.D."/>
            <person name="Bills G.F."/>
            <person name="Dong Y."/>
            <person name="Huang W."/>
            <person name="Nel W.J."/>
            <person name="Swalarsk-Parry B.S."/>
            <person name="Vaghefi N."/>
            <person name="Wilken P.M."/>
            <person name="An Z."/>
            <person name="de Beer Z.W."/>
            <person name="De Vos L."/>
            <person name="Chen L."/>
            <person name="Duong T.A."/>
            <person name="Gao Y."/>
            <person name="Hammerbacher A."/>
            <person name="Kikkert J.R."/>
            <person name="Li Y."/>
            <person name="Li H."/>
            <person name="Li K."/>
            <person name="Li Q."/>
            <person name="Liu X."/>
            <person name="Ma X."/>
            <person name="Naidoo K."/>
            <person name="Pethybridge S.J."/>
            <person name="Sun J."/>
            <person name="Steenkamp E.T."/>
            <person name="van der Nest M.A."/>
            <person name="van Wyk S."/>
            <person name="Wingfield M.J."/>
            <person name="Xiong C."/>
            <person name="Yue Q."/>
            <person name="Zhang X."/>
        </authorList>
    </citation>
    <scope>NUCLEOTIDE SEQUENCE [LARGE SCALE GENOMIC DNA]</scope>
    <source>
        <strain evidence="5 6">DSM 5745</strain>
    </source>
</reference>
<dbReference type="PANTHER" id="PTHR43712:SF1">
    <property type="entry name" value="HYPOTHETICAL O-METHYLTRANSFERASE (EUROFUNG)-RELATED"/>
    <property type="match status" value="1"/>
</dbReference>
<organism evidence="5 6">
    <name type="scientific">Aspergillus mulundensis</name>
    <dbReference type="NCBI Taxonomy" id="1810919"/>
    <lineage>
        <taxon>Eukaryota</taxon>
        <taxon>Fungi</taxon>
        <taxon>Dikarya</taxon>
        <taxon>Ascomycota</taxon>
        <taxon>Pezizomycotina</taxon>
        <taxon>Eurotiomycetes</taxon>
        <taxon>Eurotiomycetidae</taxon>
        <taxon>Eurotiales</taxon>
        <taxon>Aspergillaceae</taxon>
        <taxon>Aspergillus</taxon>
        <taxon>Aspergillus subgen. Nidulantes</taxon>
    </lineage>
</organism>
<keyword evidence="6" id="KW-1185">Reference proteome</keyword>
<dbReference type="STRING" id="1810919.A0A3D8RRW2"/>
<dbReference type="OrthoDB" id="2410195at2759"/>
<accession>A0A3D8RRW2</accession>
<evidence type="ECO:0000259" key="4">
    <source>
        <dbReference type="Pfam" id="PF00891"/>
    </source>
</evidence>
<comment type="caution">
    <text evidence="5">The sequence shown here is derived from an EMBL/GenBank/DDBJ whole genome shotgun (WGS) entry which is preliminary data.</text>
</comment>
<gene>
    <name evidence="5" type="ORF">DSM5745_06533</name>
</gene>
<dbReference type="GO" id="GO:0008171">
    <property type="term" value="F:O-methyltransferase activity"/>
    <property type="evidence" value="ECO:0007669"/>
    <property type="project" value="InterPro"/>
</dbReference>